<evidence type="ECO:0000259" key="1">
    <source>
        <dbReference type="Pfam" id="PF00582"/>
    </source>
</evidence>
<accession>A0ABD5P0P9</accession>
<dbReference type="SUPFAM" id="SSF52402">
    <property type="entry name" value="Adenine nucleotide alpha hydrolases-like"/>
    <property type="match status" value="1"/>
</dbReference>
<dbReference type="Proteomes" id="UP001595821">
    <property type="component" value="Unassembled WGS sequence"/>
</dbReference>
<evidence type="ECO:0000313" key="2">
    <source>
        <dbReference type="EMBL" id="MFC4247623.1"/>
    </source>
</evidence>
<dbReference type="Gene3D" id="3.40.50.620">
    <property type="entry name" value="HUPs"/>
    <property type="match status" value="1"/>
</dbReference>
<protein>
    <submittedName>
        <fullName evidence="2">Universal stress protein</fullName>
    </submittedName>
</protein>
<dbReference type="Pfam" id="PF00582">
    <property type="entry name" value="Usp"/>
    <property type="match status" value="1"/>
</dbReference>
<organism evidence="2 3">
    <name type="scientific">Natribaculum luteum</name>
    <dbReference type="NCBI Taxonomy" id="1586232"/>
    <lineage>
        <taxon>Archaea</taxon>
        <taxon>Methanobacteriati</taxon>
        <taxon>Methanobacteriota</taxon>
        <taxon>Stenosarchaea group</taxon>
        <taxon>Halobacteria</taxon>
        <taxon>Halobacteriales</taxon>
        <taxon>Natrialbaceae</taxon>
        <taxon>Natribaculum</taxon>
    </lineage>
</organism>
<proteinExistence type="predicted"/>
<gene>
    <name evidence="2" type="ORF">ACFOZ7_11640</name>
</gene>
<dbReference type="RefSeq" id="WP_246976029.1">
    <property type="nucleotide sequence ID" value="NZ_CP095398.1"/>
</dbReference>
<feature type="domain" description="UspA" evidence="1">
    <location>
        <begin position="34"/>
        <end position="127"/>
    </location>
</feature>
<dbReference type="InterPro" id="IPR014729">
    <property type="entry name" value="Rossmann-like_a/b/a_fold"/>
</dbReference>
<sequence length="131" mass="13999">MATILLCADTDTERVANHVASITTLPLETDAVRVVVYHVFRTDDDGANASDLKSVAYTTDALEDAGFDVDVRQSSGDAVRNIRETATDVDADVISIAGRKRSPTGKALFGSVTQQVSLRSNRPVLLCSADE</sequence>
<dbReference type="EMBL" id="JBHSDJ010000081">
    <property type="protein sequence ID" value="MFC4247623.1"/>
    <property type="molecule type" value="Genomic_DNA"/>
</dbReference>
<reference evidence="2 3" key="1">
    <citation type="journal article" date="2014" name="Int. J. Syst. Evol. Microbiol.">
        <title>Complete genome sequence of Corynebacterium casei LMG S-19264T (=DSM 44701T), isolated from a smear-ripened cheese.</title>
        <authorList>
            <consortium name="US DOE Joint Genome Institute (JGI-PGF)"/>
            <person name="Walter F."/>
            <person name="Albersmeier A."/>
            <person name="Kalinowski J."/>
            <person name="Ruckert C."/>
        </authorList>
    </citation>
    <scope>NUCLEOTIDE SEQUENCE [LARGE SCALE GENOMIC DNA]</scope>
    <source>
        <strain evidence="2 3">IBRC-M 10912</strain>
    </source>
</reference>
<comment type="caution">
    <text evidence="2">The sequence shown here is derived from an EMBL/GenBank/DDBJ whole genome shotgun (WGS) entry which is preliminary data.</text>
</comment>
<name>A0ABD5P0P9_9EURY</name>
<dbReference type="GeneID" id="71855916"/>
<dbReference type="AlphaFoldDB" id="A0ABD5P0P9"/>
<dbReference type="CDD" id="cd00293">
    <property type="entry name" value="USP-like"/>
    <property type="match status" value="1"/>
</dbReference>
<dbReference type="InterPro" id="IPR006016">
    <property type="entry name" value="UspA"/>
</dbReference>
<evidence type="ECO:0000313" key="3">
    <source>
        <dbReference type="Proteomes" id="UP001595821"/>
    </source>
</evidence>